<dbReference type="InterPro" id="IPR050437">
    <property type="entry name" value="Ribos_protein_bS1-like"/>
</dbReference>
<dbReference type="SMART" id="SM00316">
    <property type="entry name" value="S1"/>
    <property type="match status" value="1"/>
</dbReference>
<dbReference type="AlphaFoldDB" id="A0A268NY71"/>
<feature type="domain" description="S1 motif" evidence="1">
    <location>
        <begin position="646"/>
        <end position="715"/>
    </location>
</feature>
<dbReference type="GO" id="GO:0003735">
    <property type="term" value="F:structural constituent of ribosome"/>
    <property type="evidence" value="ECO:0007669"/>
    <property type="project" value="TreeGrafter"/>
</dbReference>
<dbReference type="SUPFAM" id="SSF50249">
    <property type="entry name" value="Nucleic acid-binding proteins"/>
    <property type="match status" value="1"/>
</dbReference>
<dbReference type="GO" id="GO:0006412">
    <property type="term" value="P:translation"/>
    <property type="evidence" value="ECO:0007669"/>
    <property type="project" value="TreeGrafter"/>
</dbReference>
<dbReference type="Pfam" id="PF22706">
    <property type="entry name" value="Tex_central_region"/>
    <property type="match status" value="1"/>
</dbReference>
<protein>
    <submittedName>
        <fullName evidence="2">RNA-binding transcriptional accessory protein</fullName>
    </submittedName>
</protein>
<evidence type="ECO:0000259" key="1">
    <source>
        <dbReference type="PROSITE" id="PS50126"/>
    </source>
</evidence>
<dbReference type="InterPro" id="IPR010994">
    <property type="entry name" value="RuvA_2-like"/>
</dbReference>
<dbReference type="Pfam" id="PF12836">
    <property type="entry name" value="HHH_3"/>
    <property type="match status" value="1"/>
</dbReference>
<dbReference type="Gene3D" id="1.10.10.650">
    <property type="entry name" value="RuvA domain 2-like"/>
    <property type="match status" value="1"/>
</dbReference>
<sequence>MEELVNETVTETGLAPKQVRQVVELLKEGNTVPFIARYRKEQTGGLDELQIKAIADAHEYAESVMQRREEVLRLIDEQGKLTAELKAQIKAARKLQTLEDLYRPYKQKRRTRATAAKEKGLEPLAQEIVSFPREFSLETATTPFINQELGVPDSETAIAGAKDILAEMFAEDPEIRSTLRERALKQSTIETSRKNGGAEDEKGVYALYYDFQEPIKKMVPHRTLAVNRGEREEVLRVHVRFPSDAFIDQIKRLIIKKHGSPVVPIVEEAIEDAYKRLVEPSLEREVRAFLTEKAEEQAIAIFAENVKQLLLQPPMKGKVVLGIDPAFRTGCKWAVVDATGKALEVGVMYPTAPHHKTEEAAAIIRNVTTKYGVKMVAIGNGTASRETEQFVANTIKEIDDTLYYCIVNEAGASVYSASEIARTEFPDLQVEQRSAISIARRLQDPLAELVKIDPKSVGVGQYQHDVSQKKLNESLAFVVETAVNRVGVNVNTASAALLSYVAGLNKTQATNIVAYRDEHGPFPTRTALKSVPRLGAKTYEQCIGFLRVPDGKNRLDATAIHPESYNEAKKLIQYVEAEPKDIGTDKLKQRLNSLNQGELAEKLEIGTLTLADIIDALARPNRDPRDELAAPQLKQDVLKMEDLEKGMELQGTVRNIVDFGAFVDIGVKQDGLVHVSKLSDRYIKHPMEVVSIGDVVTVWVEDVDEKKGRISLTMKAPIVV</sequence>
<accession>A0A268NY71</accession>
<dbReference type="InterPro" id="IPR012337">
    <property type="entry name" value="RNaseH-like_sf"/>
</dbReference>
<dbReference type="InterPro" id="IPR032639">
    <property type="entry name" value="Tex_YqgF"/>
</dbReference>
<dbReference type="SUPFAM" id="SSF47781">
    <property type="entry name" value="RuvA domain 2-like"/>
    <property type="match status" value="2"/>
</dbReference>
<dbReference type="Gene3D" id="3.30.420.140">
    <property type="entry name" value="YqgF/RNase H-like domain"/>
    <property type="match status" value="1"/>
</dbReference>
<dbReference type="InterPro" id="IPR037027">
    <property type="entry name" value="YqgF/RNaseH-like_dom_sf"/>
</dbReference>
<name>A0A268NY71_SHOCL</name>
<evidence type="ECO:0000313" key="3">
    <source>
        <dbReference type="Proteomes" id="UP000216207"/>
    </source>
</evidence>
<organism evidence="2 3">
    <name type="scientific">Shouchella clausii</name>
    <name type="common">Alkalihalobacillus clausii</name>
    <dbReference type="NCBI Taxonomy" id="79880"/>
    <lineage>
        <taxon>Bacteria</taxon>
        <taxon>Bacillati</taxon>
        <taxon>Bacillota</taxon>
        <taxon>Bacilli</taxon>
        <taxon>Bacillales</taxon>
        <taxon>Bacillaceae</taxon>
        <taxon>Shouchella</taxon>
    </lineage>
</organism>
<gene>
    <name evidence="2" type="ORF">CHH72_13980</name>
</gene>
<dbReference type="InterPro" id="IPR018974">
    <property type="entry name" value="Tex-like_N"/>
</dbReference>
<dbReference type="FunFam" id="2.40.50.140:FF:000051">
    <property type="entry name" value="RNA-binding transcriptional accessory protein"/>
    <property type="match status" value="1"/>
</dbReference>
<proteinExistence type="predicted"/>
<dbReference type="InterPro" id="IPR003029">
    <property type="entry name" value="S1_domain"/>
</dbReference>
<dbReference type="InterPro" id="IPR041692">
    <property type="entry name" value="HHH_9"/>
</dbReference>
<dbReference type="FunFam" id="1.10.150.310:FF:000001">
    <property type="entry name" value="RNA-binding transcriptional accessory protein"/>
    <property type="match status" value="1"/>
</dbReference>
<dbReference type="SMART" id="SM00732">
    <property type="entry name" value="YqgFc"/>
    <property type="match status" value="1"/>
</dbReference>
<dbReference type="Gene3D" id="2.40.50.140">
    <property type="entry name" value="Nucleic acid-binding proteins"/>
    <property type="match status" value="1"/>
</dbReference>
<dbReference type="GO" id="GO:0003729">
    <property type="term" value="F:mRNA binding"/>
    <property type="evidence" value="ECO:0007669"/>
    <property type="project" value="TreeGrafter"/>
</dbReference>
<reference evidence="2 3" key="1">
    <citation type="submission" date="2017-07" db="EMBL/GenBank/DDBJ databases">
        <title>Isolation and whole genome analysis of endospore-forming bacteria from heroin.</title>
        <authorList>
            <person name="Kalinowski J."/>
            <person name="Ahrens B."/>
            <person name="Al-Dilaimi A."/>
            <person name="Winkler A."/>
            <person name="Wibberg D."/>
            <person name="Schleenbecker U."/>
            <person name="Ruckert C."/>
            <person name="Wolfel R."/>
            <person name="Grass G."/>
        </authorList>
    </citation>
    <scope>NUCLEOTIDE SEQUENCE [LARGE SCALE GENOMIC DNA]</scope>
    <source>
        <strain evidence="2 3">7539</strain>
    </source>
</reference>
<dbReference type="FunFam" id="1.10.10.650:FF:000001">
    <property type="entry name" value="S1 RNA-binding domain 1"/>
    <property type="match status" value="1"/>
</dbReference>
<dbReference type="PANTHER" id="PTHR10724">
    <property type="entry name" value="30S RIBOSOMAL PROTEIN S1"/>
    <property type="match status" value="1"/>
</dbReference>
<dbReference type="Pfam" id="PF16921">
    <property type="entry name" value="Tex_YqgF"/>
    <property type="match status" value="1"/>
</dbReference>
<dbReference type="Proteomes" id="UP000216207">
    <property type="component" value="Unassembled WGS sequence"/>
</dbReference>
<dbReference type="Gene3D" id="1.10.3500.10">
    <property type="entry name" value="Tex N-terminal region-like"/>
    <property type="match status" value="1"/>
</dbReference>
<dbReference type="InterPro" id="IPR006641">
    <property type="entry name" value="YqgF/RNaseH-like_dom"/>
</dbReference>
<dbReference type="Gene3D" id="1.10.150.310">
    <property type="entry name" value="Tex RuvX-like domain-like"/>
    <property type="match status" value="1"/>
</dbReference>
<dbReference type="Pfam" id="PF00575">
    <property type="entry name" value="S1"/>
    <property type="match status" value="1"/>
</dbReference>
<dbReference type="CDD" id="cd05685">
    <property type="entry name" value="S1_Tex"/>
    <property type="match status" value="1"/>
</dbReference>
<dbReference type="PANTHER" id="PTHR10724:SF10">
    <property type="entry name" value="S1 RNA-BINDING DOMAIN-CONTAINING PROTEIN 1"/>
    <property type="match status" value="1"/>
</dbReference>
<dbReference type="RefSeq" id="WP_095326832.1">
    <property type="nucleotide sequence ID" value="NZ_NPCC01000017.1"/>
</dbReference>
<dbReference type="EMBL" id="NPCC01000017">
    <property type="protein sequence ID" value="PAE88378.1"/>
    <property type="molecule type" value="Genomic_DNA"/>
</dbReference>
<dbReference type="GO" id="GO:0005737">
    <property type="term" value="C:cytoplasm"/>
    <property type="evidence" value="ECO:0007669"/>
    <property type="project" value="UniProtKB-ARBA"/>
</dbReference>
<dbReference type="SUPFAM" id="SSF53098">
    <property type="entry name" value="Ribonuclease H-like"/>
    <property type="match status" value="1"/>
</dbReference>
<dbReference type="InterPro" id="IPR012340">
    <property type="entry name" value="NA-bd_OB-fold"/>
</dbReference>
<dbReference type="InterPro" id="IPR023323">
    <property type="entry name" value="Tex-like_dom_sf"/>
</dbReference>
<dbReference type="InterPro" id="IPR055179">
    <property type="entry name" value="Tex-like_central_region"/>
</dbReference>
<dbReference type="InterPro" id="IPR023319">
    <property type="entry name" value="Tex-like_HTH_dom_sf"/>
</dbReference>
<dbReference type="SUPFAM" id="SSF158832">
    <property type="entry name" value="Tex N-terminal region-like"/>
    <property type="match status" value="1"/>
</dbReference>
<dbReference type="Pfam" id="PF09371">
    <property type="entry name" value="Tex_N"/>
    <property type="match status" value="1"/>
</dbReference>
<evidence type="ECO:0000313" key="2">
    <source>
        <dbReference type="EMBL" id="PAE88378.1"/>
    </source>
</evidence>
<dbReference type="InterPro" id="IPR044146">
    <property type="entry name" value="S1_Tex"/>
</dbReference>
<dbReference type="GO" id="GO:0006139">
    <property type="term" value="P:nucleobase-containing compound metabolic process"/>
    <property type="evidence" value="ECO:0007669"/>
    <property type="project" value="InterPro"/>
</dbReference>
<dbReference type="PROSITE" id="PS50126">
    <property type="entry name" value="S1"/>
    <property type="match status" value="1"/>
</dbReference>
<comment type="caution">
    <text evidence="2">The sequence shown here is derived from an EMBL/GenBank/DDBJ whole genome shotgun (WGS) entry which is preliminary data.</text>
</comment>
<dbReference type="Pfam" id="PF17674">
    <property type="entry name" value="HHH_9"/>
    <property type="match status" value="1"/>
</dbReference>
<dbReference type="FunFam" id="3.30.420.140:FF:000001">
    <property type="entry name" value="RNA-binding transcriptional accessory protein"/>
    <property type="match status" value="1"/>
</dbReference>